<organism evidence="1 2">
    <name type="scientific">Rhodocytophaga aerolata</name>
    <dbReference type="NCBI Taxonomy" id="455078"/>
    <lineage>
        <taxon>Bacteria</taxon>
        <taxon>Pseudomonadati</taxon>
        <taxon>Bacteroidota</taxon>
        <taxon>Cytophagia</taxon>
        <taxon>Cytophagales</taxon>
        <taxon>Rhodocytophagaceae</taxon>
        <taxon>Rhodocytophaga</taxon>
    </lineage>
</organism>
<protein>
    <submittedName>
        <fullName evidence="1">Uncharacterized protein</fullName>
    </submittedName>
</protein>
<comment type="caution">
    <text evidence="1">The sequence shown here is derived from an EMBL/GenBank/DDBJ whole genome shotgun (WGS) entry which is preliminary data.</text>
</comment>
<accession>A0ABT8RDL3</accession>
<name>A0ABT8RDL3_9BACT</name>
<dbReference type="RefSeq" id="WP_302040242.1">
    <property type="nucleotide sequence ID" value="NZ_JAUKPO010000019.1"/>
</dbReference>
<keyword evidence="2" id="KW-1185">Reference proteome</keyword>
<proteinExistence type="predicted"/>
<reference evidence="1" key="1">
    <citation type="submission" date="2023-07" db="EMBL/GenBank/DDBJ databases">
        <title>The genome sequence of Rhodocytophaga aerolata KACC 12507.</title>
        <authorList>
            <person name="Zhang X."/>
        </authorList>
    </citation>
    <scope>NUCLEOTIDE SEQUENCE</scope>
    <source>
        <strain evidence="1">KACC 12507</strain>
    </source>
</reference>
<evidence type="ECO:0000313" key="1">
    <source>
        <dbReference type="EMBL" id="MDO1449439.1"/>
    </source>
</evidence>
<dbReference type="EMBL" id="JAUKPO010000019">
    <property type="protein sequence ID" value="MDO1449439.1"/>
    <property type="molecule type" value="Genomic_DNA"/>
</dbReference>
<dbReference type="Proteomes" id="UP001168528">
    <property type="component" value="Unassembled WGS sequence"/>
</dbReference>
<evidence type="ECO:0000313" key="2">
    <source>
        <dbReference type="Proteomes" id="UP001168528"/>
    </source>
</evidence>
<sequence length="362" mass="40699">MKSFALSKAGGVALLLTLAFVIGWESYWRSQKFELSYNDDEPLWAYHRKQIYDSSPSAPVLIGSSRIKFGMDLSTWEQITGKAPVQLAQVGTSPRLVLDDLANDASFRGTVLVGVTEPLFFSPAGGPFDKQARSSLAYYPNWSLAQKASFHINQLAESAFLFLDEERFALRFLLDRAAITNRPGVFVIPPFPIKFTVNDFNRQTFITEDFVASPQMQEEQKQIWWNLFTKAPKMAMSEQDFVAILDQVKAAVHKIQARGGNVLFVRMPSDGDLWAFEQKVFPREKFWNRLLAHTGAKGIHFADYPQLAGIPCIEWSHLAPAQAKAFTREFIPLMQQQTGWQVQSAHAIPVSATSSIPTSTSR</sequence>
<gene>
    <name evidence="1" type="ORF">Q0590_24400</name>
</gene>